<evidence type="ECO:0000259" key="1">
    <source>
        <dbReference type="Pfam" id="PF07484"/>
    </source>
</evidence>
<dbReference type="Proteomes" id="UP000799291">
    <property type="component" value="Unassembled WGS sequence"/>
</dbReference>
<reference evidence="2" key="1">
    <citation type="journal article" date="2020" name="Stud. Mycol.">
        <title>101 Dothideomycetes genomes: a test case for predicting lifestyles and emergence of pathogens.</title>
        <authorList>
            <person name="Haridas S."/>
            <person name="Albert R."/>
            <person name="Binder M."/>
            <person name="Bloem J."/>
            <person name="Labutti K."/>
            <person name="Salamov A."/>
            <person name="Andreopoulos B."/>
            <person name="Baker S."/>
            <person name="Barry K."/>
            <person name="Bills G."/>
            <person name="Bluhm B."/>
            <person name="Cannon C."/>
            <person name="Castanera R."/>
            <person name="Culley D."/>
            <person name="Daum C."/>
            <person name="Ezra D."/>
            <person name="Gonzalez J."/>
            <person name="Henrissat B."/>
            <person name="Kuo A."/>
            <person name="Liang C."/>
            <person name="Lipzen A."/>
            <person name="Lutzoni F."/>
            <person name="Magnuson J."/>
            <person name="Mondo S."/>
            <person name="Nolan M."/>
            <person name="Ohm R."/>
            <person name="Pangilinan J."/>
            <person name="Park H.-J."/>
            <person name="Ramirez L."/>
            <person name="Alfaro M."/>
            <person name="Sun H."/>
            <person name="Tritt A."/>
            <person name="Yoshinaga Y."/>
            <person name="Zwiers L.-H."/>
            <person name="Turgeon B."/>
            <person name="Goodwin S."/>
            <person name="Spatafora J."/>
            <person name="Crous P."/>
            <person name="Grigoriev I."/>
        </authorList>
    </citation>
    <scope>NUCLEOTIDE SEQUENCE</scope>
    <source>
        <strain evidence="2">CBS 122367</strain>
    </source>
</reference>
<dbReference type="SUPFAM" id="SSF88874">
    <property type="entry name" value="Receptor-binding domain of short tail fibre protein gp12"/>
    <property type="match status" value="1"/>
</dbReference>
<organism evidence="2 3">
    <name type="scientific">Lentithecium fluviatile CBS 122367</name>
    <dbReference type="NCBI Taxonomy" id="1168545"/>
    <lineage>
        <taxon>Eukaryota</taxon>
        <taxon>Fungi</taxon>
        <taxon>Dikarya</taxon>
        <taxon>Ascomycota</taxon>
        <taxon>Pezizomycotina</taxon>
        <taxon>Dothideomycetes</taxon>
        <taxon>Pleosporomycetidae</taxon>
        <taxon>Pleosporales</taxon>
        <taxon>Massarineae</taxon>
        <taxon>Lentitheciaceae</taxon>
        <taxon>Lentithecium</taxon>
    </lineage>
</organism>
<feature type="domain" description="Phage tail collar" evidence="1">
    <location>
        <begin position="11"/>
        <end position="70"/>
    </location>
</feature>
<dbReference type="Gene3D" id="3.90.1340.10">
    <property type="entry name" value="Phage tail collar domain"/>
    <property type="match status" value="1"/>
</dbReference>
<keyword evidence="3" id="KW-1185">Reference proteome</keyword>
<dbReference type="InterPro" id="IPR011083">
    <property type="entry name" value="Phage_tail_collar_dom"/>
</dbReference>
<dbReference type="EMBL" id="MU005581">
    <property type="protein sequence ID" value="KAF2684623.1"/>
    <property type="molecule type" value="Genomic_DNA"/>
</dbReference>
<sequence>MSLNPDFVAAGTIVAFGGDNIPPLAEGWHLCDGSVFAAGPPPEYPDHFKAIGHSNGGGQCGYWLPDLRGGLIRGSSSGHPPGRREDFSTVPTNDKVAITRGNDGKMPVVDINNIDKSKRIQVGVEHIPYCYNHVDTNAIGPLAKTMVD</sequence>
<name>A0A6G1J331_9PLEO</name>
<accession>A0A6G1J331</accession>
<proteinExistence type="predicted"/>
<evidence type="ECO:0000313" key="2">
    <source>
        <dbReference type="EMBL" id="KAF2684623.1"/>
    </source>
</evidence>
<dbReference type="Pfam" id="PF07484">
    <property type="entry name" value="Collar"/>
    <property type="match status" value="1"/>
</dbReference>
<dbReference type="InterPro" id="IPR037053">
    <property type="entry name" value="Phage_tail_collar_dom_sf"/>
</dbReference>
<evidence type="ECO:0000313" key="3">
    <source>
        <dbReference type="Proteomes" id="UP000799291"/>
    </source>
</evidence>
<protein>
    <recommendedName>
        <fullName evidence="1">Phage tail collar domain-containing protein</fullName>
    </recommendedName>
</protein>
<dbReference type="AlphaFoldDB" id="A0A6G1J331"/>
<gene>
    <name evidence="2" type="ORF">K458DRAFT_404214</name>
</gene>